<dbReference type="Gene3D" id="3.40.50.300">
    <property type="entry name" value="P-loop containing nucleotide triphosphate hydrolases"/>
    <property type="match status" value="1"/>
</dbReference>
<proteinExistence type="predicted"/>
<reference evidence="4 5" key="1">
    <citation type="journal article" date="2019" name="Int. J. Syst. Evol. Microbiol.">
        <title>The Global Catalogue of Microorganisms (GCM) 10K type strain sequencing project: providing services to taxonomists for standard genome sequencing and annotation.</title>
        <authorList>
            <consortium name="The Broad Institute Genomics Platform"/>
            <consortium name="The Broad Institute Genome Sequencing Center for Infectious Disease"/>
            <person name="Wu L."/>
            <person name="Ma J."/>
        </authorList>
    </citation>
    <scope>NUCLEOTIDE SEQUENCE [LARGE SCALE GENOMIC DNA]</scope>
    <source>
        <strain evidence="4 5">JCM 6924</strain>
    </source>
</reference>
<accession>A0ABN3P3V4</accession>
<dbReference type="EMBL" id="BAAATM010000028">
    <property type="protein sequence ID" value="GAA2558841.1"/>
    <property type="molecule type" value="Genomic_DNA"/>
</dbReference>
<dbReference type="InterPro" id="IPR003593">
    <property type="entry name" value="AAA+_ATPase"/>
</dbReference>
<evidence type="ECO:0000256" key="2">
    <source>
        <dbReference type="SAM" id="Phobius"/>
    </source>
</evidence>
<keyword evidence="2" id="KW-0812">Transmembrane</keyword>
<dbReference type="Proteomes" id="UP001501095">
    <property type="component" value="Unassembled WGS sequence"/>
</dbReference>
<dbReference type="SUPFAM" id="SSF52540">
    <property type="entry name" value="P-loop containing nucleoside triphosphate hydrolases"/>
    <property type="match status" value="1"/>
</dbReference>
<sequence>MARRPLPRILSNGSAQLARSRELARTAADSATDVLHPLITITRGLRRLAAAGRRRWTETPKEKRGALLFLVASVILVVALVPYGPLLAAITLMAAAAWQGRDRTPAAPDGPDESQTERLKSLYEALVPYFSTAEDPEPLYAHGGAWDKAFPTYAFDGGGRISHLVVRYPAYFTDGEAEARARIEHLLAAKSGRGREYHFTWDEEGNQLTLGVLLPLPVDITAQRFVTAPGETVLGFTDPTRVRRTLPVGQGEQRRDVPPVVWRTGLRSTEPHLLVLGQPGSGVSTLLRSIALQALRHGDVVVVDGGGTGEYACLTGRDGVLAVECGLSGATASLEWAATETERRLIAANRAHQAGHPPPDDTKRPLWILLDRPTAFTHLAAADDRKDPQSLLQVPLRHGRPANVTVVVADQLDALEALGEPVHRHTRARVVLGPATAAQLESVLGAPPHTTPVDQIPPGRGYARLGTGPVHRLQVPATPNPFDDAAPEAHREAVLALLPPRTTPADGETVPEPDGSPGEPEPVPTGEMPTDQVPTEHVPTERKPEPVPAAVTAEPAAATVTTEPPEPQPEPQPALTEEPSPSPSPSPVPVLTKDPVPTPVPVLTKDPLPDTDPALTKAPLPDPVPVLTKDPRPNTHPVITRDPLPDPVPVLTKPTEAQQG</sequence>
<keyword evidence="2" id="KW-0472">Membrane</keyword>
<protein>
    <submittedName>
        <fullName evidence="4">Membrane protein</fullName>
    </submittedName>
</protein>
<gene>
    <name evidence="4" type="ORF">GCM10010423_70990</name>
</gene>
<evidence type="ECO:0000313" key="4">
    <source>
        <dbReference type="EMBL" id="GAA2558841.1"/>
    </source>
</evidence>
<dbReference type="RefSeq" id="WP_344544070.1">
    <property type="nucleotide sequence ID" value="NZ_BAAATM010000028.1"/>
</dbReference>
<comment type="caution">
    <text evidence="4">The sequence shown here is derived from an EMBL/GenBank/DDBJ whole genome shotgun (WGS) entry which is preliminary data.</text>
</comment>
<evidence type="ECO:0000313" key="5">
    <source>
        <dbReference type="Proteomes" id="UP001501095"/>
    </source>
</evidence>
<name>A0ABN3P3V4_9ACTN</name>
<evidence type="ECO:0000256" key="1">
    <source>
        <dbReference type="SAM" id="MobiDB-lite"/>
    </source>
</evidence>
<dbReference type="SMART" id="SM00382">
    <property type="entry name" value="AAA"/>
    <property type="match status" value="1"/>
</dbReference>
<feature type="domain" description="AAA+ ATPase" evidence="3">
    <location>
        <begin position="269"/>
        <end position="436"/>
    </location>
</feature>
<keyword evidence="5" id="KW-1185">Reference proteome</keyword>
<dbReference type="InterPro" id="IPR027417">
    <property type="entry name" value="P-loop_NTPase"/>
</dbReference>
<organism evidence="4 5">
    <name type="scientific">Streptomyces levis</name>
    <dbReference type="NCBI Taxonomy" id="285566"/>
    <lineage>
        <taxon>Bacteria</taxon>
        <taxon>Bacillati</taxon>
        <taxon>Actinomycetota</taxon>
        <taxon>Actinomycetes</taxon>
        <taxon>Kitasatosporales</taxon>
        <taxon>Streptomycetaceae</taxon>
        <taxon>Streptomyces</taxon>
    </lineage>
</organism>
<feature type="compositionally biased region" description="Low complexity" evidence="1">
    <location>
        <begin position="548"/>
        <end position="563"/>
    </location>
</feature>
<evidence type="ECO:0000259" key="3">
    <source>
        <dbReference type="SMART" id="SM00382"/>
    </source>
</evidence>
<feature type="transmembrane region" description="Helical" evidence="2">
    <location>
        <begin position="65"/>
        <end position="98"/>
    </location>
</feature>
<keyword evidence="2" id="KW-1133">Transmembrane helix</keyword>
<feature type="region of interest" description="Disordered" evidence="1">
    <location>
        <begin position="498"/>
        <end position="660"/>
    </location>
</feature>